<feature type="signal peptide" evidence="1">
    <location>
        <begin position="1"/>
        <end position="18"/>
    </location>
</feature>
<evidence type="ECO:0000313" key="3">
    <source>
        <dbReference type="Proteomes" id="UP000196317"/>
    </source>
</evidence>
<accession>A0A1Y5MH90</accession>
<dbReference type="RefSeq" id="WP_087583101.1">
    <property type="nucleotide sequence ID" value="NZ_NDYN01000005.1"/>
</dbReference>
<evidence type="ECO:0000256" key="1">
    <source>
        <dbReference type="SAM" id="SignalP"/>
    </source>
</evidence>
<dbReference type="AlphaFoldDB" id="A0A1Y5MH90"/>
<protein>
    <recommendedName>
        <fullName evidence="4">Periplasmic protein</fullName>
    </recommendedName>
</protein>
<keyword evidence="1" id="KW-0732">Signal</keyword>
<sequence>MKRFFLFLVIFVSLFAAQNEVLSEMQDEITEAKFESNITKNQSLSSIPPAKITYINLEPEFCDSSCLNELIKSDMLASFMARFEPAKIDDKALLDLYTSLGGEVVLKFAASDKIAIIIPQKIIKSYANVVSNAILSYILKQDANIEVKFINSSDESLPSLQNALQNARNEGFIYFIAALTQNGANIANSLILPNELIYIPSVHSSFVTAPKPNLIFGGVDYKAQISTLLAFANEKIVAFDDGSALAQKLNEYVRMQSNDYYESSITGKDINLNDTLSKKSKFDNASIFLNIPIVKASLVATQMRGFEIKPYALLSTQINFLPNIFSAITQRDRQNLFVANSLNLLDERFLGLGDLFGVDFRYSQIGYSSALGVEYIYTNFINKSASKIFTERVEGSQVLYDVKIYDTKSDHFNEVNSQEQNSTSGI</sequence>
<feature type="chain" id="PRO_5013074067" description="Periplasmic protein" evidence="1">
    <location>
        <begin position="19"/>
        <end position="426"/>
    </location>
</feature>
<dbReference type="EMBL" id="NDYN01000005">
    <property type="protein sequence ID" value="OUT07627.1"/>
    <property type="molecule type" value="Genomic_DNA"/>
</dbReference>
<evidence type="ECO:0000313" key="2">
    <source>
        <dbReference type="EMBL" id="OUT07627.1"/>
    </source>
</evidence>
<name>A0A1Y5MH90_9BACT</name>
<evidence type="ECO:0008006" key="4">
    <source>
        <dbReference type="Google" id="ProtNLM"/>
    </source>
</evidence>
<proteinExistence type="predicted"/>
<dbReference type="Proteomes" id="UP000196317">
    <property type="component" value="Unassembled WGS sequence"/>
</dbReference>
<gene>
    <name evidence="2" type="ORF">B9N65_05310</name>
</gene>
<comment type="caution">
    <text evidence="2">The sequence shown here is derived from an EMBL/GenBank/DDBJ whole genome shotgun (WGS) entry which is preliminary data.</text>
</comment>
<organism evidence="2 3">
    <name type="scientific">Campylobacter concisus</name>
    <dbReference type="NCBI Taxonomy" id="199"/>
    <lineage>
        <taxon>Bacteria</taxon>
        <taxon>Pseudomonadati</taxon>
        <taxon>Campylobacterota</taxon>
        <taxon>Epsilonproteobacteria</taxon>
        <taxon>Campylobacterales</taxon>
        <taxon>Campylobacteraceae</taxon>
        <taxon>Campylobacter</taxon>
    </lineage>
</organism>
<reference evidence="2 3" key="1">
    <citation type="submission" date="2017-04" db="EMBL/GenBank/DDBJ databases">
        <title>Complete genome of Campylobacter concisus ATCC 33237T and draft genomes for an additional eight well characterized C. concisus strains.</title>
        <authorList>
            <person name="Cornelius A.J."/>
            <person name="Miller W.G."/>
            <person name="Lastovica A.J."/>
            <person name="On S.L."/>
            <person name="French N.P."/>
            <person name="Vandenberg O."/>
            <person name="Biggs P.J."/>
        </authorList>
    </citation>
    <scope>NUCLEOTIDE SEQUENCE [LARGE SCALE GENOMIC DNA]</scope>
    <source>
        <strain evidence="2 3">CCUG 19995</strain>
    </source>
</reference>